<comment type="caution">
    <text evidence="2">The sequence shown here is derived from an EMBL/GenBank/DDBJ whole genome shotgun (WGS) entry which is preliminary data.</text>
</comment>
<keyword evidence="1" id="KW-1133">Transmembrane helix</keyword>
<protein>
    <recommendedName>
        <fullName evidence="4">Spermine/spermidine synthase</fullName>
    </recommendedName>
</protein>
<dbReference type="SUPFAM" id="SSF53335">
    <property type="entry name" value="S-adenosyl-L-methionine-dependent methyltransferases"/>
    <property type="match status" value="1"/>
</dbReference>
<dbReference type="Proteomes" id="UP001303046">
    <property type="component" value="Unassembled WGS sequence"/>
</dbReference>
<evidence type="ECO:0008006" key="4">
    <source>
        <dbReference type="Google" id="ProtNLM"/>
    </source>
</evidence>
<dbReference type="InterPro" id="IPR029063">
    <property type="entry name" value="SAM-dependent_MTases_sf"/>
</dbReference>
<accession>A0ABR1EE43</accession>
<keyword evidence="3" id="KW-1185">Reference proteome</keyword>
<proteinExistence type="predicted"/>
<reference evidence="2 3" key="1">
    <citation type="submission" date="2023-08" db="EMBL/GenBank/DDBJ databases">
        <title>A Necator americanus chromosomal reference genome.</title>
        <authorList>
            <person name="Ilik V."/>
            <person name="Petrzelkova K.J."/>
            <person name="Pardy F."/>
            <person name="Fuh T."/>
            <person name="Niatou-Singa F.S."/>
            <person name="Gouil Q."/>
            <person name="Baker L."/>
            <person name="Ritchie M.E."/>
            <person name="Jex A.R."/>
            <person name="Gazzola D."/>
            <person name="Li H."/>
            <person name="Toshio Fujiwara R."/>
            <person name="Zhan B."/>
            <person name="Aroian R.V."/>
            <person name="Pafco B."/>
            <person name="Schwarz E.M."/>
        </authorList>
    </citation>
    <scope>NUCLEOTIDE SEQUENCE [LARGE SCALE GENOMIC DNA]</scope>
    <source>
        <strain evidence="2 3">Aroian</strain>
        <tissue evidence="2">Whole animal</tissue>
    </source>
</reference>
<feature type="transmembrane region" description="Helical" evidence="1">
    <location>
        <begin position="12"/>
        <end position="29"/>
    </location>
</feature>
<keyword evidence="1" id="KW-0812">Transmembrane</keyword>
<gene>
    <name evidence="2" type="primary">Necator_chrX.g21694</name>
    <name evidence="2" type="ORF">RB195_021533</name>
</gene>
<evidence type="ECO:0000313" key="2">
    <source>
        <dbReference type="EMBL" id="KAK6760046.1"/>
    </source>
</evidence>
<organism evidence="2 3">
    <name type="scientific">Necator americanus</name>
    <name type="common">Human hookworm</name>
    <dbReference type="NCBI Taxonomy" id="51031"/>
    <lineage>
        <taxon>Eukaryota</taxon>
        <taxon>Metazoa</taxon>
        <taxon>Ecdysozoa</taxon>
        <taxon>Nematoda</taxon>
        <taxon>Chromadorea</taxon>
        <taxon>Rhabditida</taxon>
        <taxon>Rhabditina</taxon>
        <taxon>Rhabditomorpha</taxon>
        <taxon>Strongyloidea</taxon>
        <taxon>Ancylostomatidae</taxon>
        <taxon>Bunostominae</taxon>
        <taxon>Necator</taxon>
    </lineage>
</organism>
<sequence>MTKRVTKKNVSSRIWLSILIAAIVGYIAHQYTDIFVELSAYKLNEEEIKLLKKALLEQTVIVHEQICSRTSNFCYTIKDYVTMDNEDFIVVRVMELNSAQNIIFSGAHLTFPKEITKEKLHTKTWPINKRKLTSIYTRMMVGMSFAMEGLEFDTTSTQNVLMIGLGGGVINNFLSTLGPEMMINLTTVELDSDMLSAAIDWFQFNETHNNRVVIDDGIIFIRDASERGDKYKAIIIDACYSELRPLCCPVEGFYNPDTIADISNILEENGIVSVNVVTTSEKNTSKKEQIMAAYKKHFTSCSYTIISPQQQVLFCTHRKKWSYHEQESRFQRNLQRVDQTFDFQLKNSYTIH</sequence>
<keyword evidence="1" id="KW-0472">Membrane</keyword>
<dbReference type="Gene3D" id="3.40.50.150">
    <property type="entry name" value="Vaccinia Virus protein VP39"/>
    <property type="match status" value="1"/>
</dbReference>
<dbReference type="EMBL" id="JAVFWL010000006">
    <property type="protein sequence ID" value="KAK6760046.1"/>
    <property type="molecule type" value="Genomic_DNA"/>
</dbReference>
<name>A0ABR1EE43_NECAM</name>
<evidence type="ECO:0000313" key="3">
    <source>
        <dbReference type="Proteomes" id="UP001303046"/>
    </source>
</evidence>
<evidence type="ECO:0000256" key="1">
    <source>
        <dbReference type="SAM" id="Phobius"/>
    </source>
</evidence>